<evidence type="ECO:0000256" key="7">
    <source>
        <dbReference type="ARBA" id="ARBA00022729"/>
    </source>
</evidence>
<dbReference type="InterPro" id="IPR039426">
    <property type="entry name" value="TonB-dep_rcpt-like"/>
</dbReference>
<dbReference type="PANTHER" id="PTHR32552">
    <property type="entry name" value="FERRICHROME IRON RECEPTOR-RELATED"/>
    <property type="match status" value="1"/>
</dbReference>
<dbReference type="Gene3D" id="2.40.170.20">
    <property type="entry name" value="TonB-dependent receptor, beta-barrel domain"/>
    <property type="match status" value="1"/>
</dbReference>
<sequence length="682" mass="74618">MIRTHRPQALLRAPLALALGLAFALPAAARQESTGIDTPALTLGRVVIVGHANGPLATRNVLTSVDMLREDQIAEQAISHNWQLFGQIPGVMLTQFGQGTTSGKFSMRGFNGEGEINAVKLLIDGIPSNSNDGNMPYIDLAPLLDIHAVEVVRGTNDPRYGMHNIAGNANLVTKIGGNYQQGRIGYGSFSTRDAQGALGIDANGLAQNYAFSWQGTDGYRDHAAAHRGTLSGKWFWSPGKGAGRYGLIVRHSTAAADEAGYLTGAQAAADPELSPTHNRTDRDHRRMTQMAVQAEDEIAKRLFWTAQIYQNDLDDRRYVTFSASVSQQERIVVERHRGASGTLTWRPAATSAGTFTVVGGIDTERQDNTSERYNTKAQVRTAQTRNQQFDLDTTGGFVQVVYKPTTQLTITPALRVDRVSGTYTNLLNGKRYGVNGYGLIDQPKLSAVYKLGAAYSVYGNWGRTFQTGVGTAAYKVNQSTDLAPSVNEGWEAGLKFRPLDWVEGRVALWQQTASNEARRKLNDPANDAENIGATRRRGLDIQVNAQPTQELGAWIGAAVQRSRIMRTDAASVATIGNEIDHVPHLLYNLGADYKVNDRLRFSASMNGQSSYYLERTNKSGQFGSYALVNLSATWCVKDNFDIELQARNVANRYYEYVWHDGVQALHAPGSPRSISLMATAHF</sequence>
<name>A0A4Y9RN86_9BURK</name>
<comment type="similarity">
    <text evidence="2 14 15">Belongs to the TonB-dependent receptor family.</text>
</comment>
<dbReference type="OrthoDB" id="7176844at2"/>
<dbReference type="GO" id="GO:0015344">
    <property type="term" value="F:siderophore uptake transmembrane transporter activity"/>
    <property type="evidence" value="ECO:0007669"/>
    <property type="project" value="TreeGrafter"/>
</dbReference>
<evidence type="ECO:0000313" key="19">
    <source>
        <dbReference type="EMBL" id="TFW10747.1"/>
    </source>
</evidence>
<keyword evidence="20" id="KW-1185">Reference proteome</keyword>
<feature type="chain" id="PRO_5021439927" evidence="16">
    <location>
        <begin position="30"/>
        <end position="682"/>
    </location>
</feature>
<dbReference type="RefSeq" id="WP_135209504.1">
    <property type="nucleotide sequence ID" value="NZ_SPVF01000271.1"/>
</dbReference>
<evidence type="ECO:0000256" key="16">
    <source>
        <dbReference type="SAM" id="SignalP"/>
    </source>
</evidence>
<dbReference type="Pfam" id="PF00593">
    <property type="entry name" value="TonB_dep_Rec_b-barrel"/>
    <property type="match status" value="1"/>
</dbReference>
<keyword evidence="10 15" id="KW-0798">TonB box</keyword>
<keyword evidence="4 14" id="KW-1134">Transmembrane beta strand</keyword>
<evidence type="ECO:0000256" key="1">
    <source>
        <dbReference type="ARBA" id="ARBA00004571"/>
    </source>
</evidence>
<dbReference type="SUPFAM" id="SSF56935">
    <property type="entry name" value="Porins"/>
    <property type="match status" value="1"/>
</dbReference>
<evidence type="ECO:0000256" key="13">
    <source>
        <dbReference type="ARBA" id="ARBA00023237"/>
    </source>
</evidence>
<dbReference type="InterPro" id="IPR036942">
    <property type="entry name" value="Beta-barrel_TonB_sf"/>
</dbReference>
<evidence type="ECO:0000256" key="6">
    <source>
        <dbReference type="ARBA" id="ARBA00022692"/>
    </source>
</evidence>
<keyword evidence="11 14" id="KW-0472">Membrane</keyword>
<evidence type="ECO:0000256" key="8">
    <source>
        <dbReference type="ARBA" id="ARBA00023004"/>
    </source>
</evidence>
<dbReference type="GO" id="GO:0009279">
    <property type="term" value="C:cell outer membrane"/>
    <property type="evidence" value="ECO:0007669"/>
    <property type="project" value="UniProtKB-SubCell"/>
</dbReference>
<feature type="signal peptide" evidence="16">
    <location>
        <begin position="1"/>
        <end position="29"/>
    </location>
</feature>
<gene>
    <name evidence="19" type="ORF">E4L96_22715</name>
</gene>
<keyword evidence="6 14" id="KW-0812">Transmembrane</keyword>
<evidence type="ECO:0000256" key="3">
    <source>
        <dbReference type="ARBA" id="ARBA00022448"/>
    </source>
</evidence>
<accession>A0A4Y9RN86</accession>
<evidence type="ECO:0000256" key="11">
    <source>
        <dbReference type="ARBA" id="ARBA00023136"/>
    </source>
</evidence>
<keyword evidence="12 19" id="KW-0675">Receptor</keyword>
<keyword evidence="3 14" id="KW-0813">Transport</keyword>
<dbReference type="Gene3D" id="2.170.130.10">
    <property type="entry name" value="TonB-dependent receptor, plug domain"/>
    <property type="match status" value="1"/>
</dbReference>
<feature type="domain" description="TonB-dependent receptor plug" evidence="18">
    <location>
        <begin position="59"/>
        <end position="167"/>
    </location>
</feature>
<protein>
    <submittedName>
        <fullName evidence="19">TonB-dependent receptor</fullName>
    </submittedName>
</protein>
<evidence type="ECO:0000256" key="12">
    <source>
        <dbReference type="ARBA" id="ARBA00023170"/>
    </source>
</evidence>
<keyword evidence="7 16" id="KW-0732">Signal</keyword>
<organism evidence="19 20">
    <name type="scientific">Zemynaea arenosa</name>
    <dbReference type="NCBI Taxonomy" id="2561931"/>
    <lineage>
        <taxon>Bacteria</taxon>
        <taxon>Pseudomonadati</taxon>
        <taxon>Pseudomonadota</taxon>
        <taxon>Betaproteobacteria</taxon>
        <taxon>Burkholderiales</taxon>
        <taxon>Oxalobacteraceae</taxon>
        <taxon>Telluria group</taxon>
        <taxon>Zemynaea</taxon>
    </lineage>
</organism>
<dbReference type="InterPro" id="IPR000531">
    <property type="entry name" value="Beta-barrel_TonB"/>
</dbReference>
<evidence type="ECO:0000256" key="5">
    <source>
        <dbReference type="ARBA" id="ARBA00022496"/>
    </source>
</evidence>
<comment type="caution">
    <text evidence="19">The sequence shown here is derived from an EMBL/GenBank/DDBJ whole genome shotgun (WGS) entry which is preliminary data.</text>
</comment>
<evidence type="ECO:0000256" key="10">
    <source>
        <dbReference type="ARBA" id="ARBA00023077"/>
    </source>
</evidence>
<evidence type="ECO:0000256" key="4">
    <source>
        <dbReference type="ARBA" id="ARBA00022452"/>
    </source>
</evidence>
<reference evidence="19 20" key="1">
    <citation type="submission" date="2019-03" db="EMBL/GenBank/DDBJ databases">
        <title>Draft Genome Sequence of Massilia arenosa sp. nov., a Novel Massilia Species Isolated from a Sandy-loam Maize Soil.</title>
        <authorList>
            <person name="Raths R."/>
            <person name="Peta V."/>
            <person name="Bucking H."/>
        </authorList>
    </citation>
    <scope>NUCLEOTIDE SEQUENCE [LARGE SCALE GENOMIC DNA]</scope>
    <source>
        <strain evidence="19 20">MC02</strain>
    </source>
</reference>
<dbReference type="PROSITE" id="PS52016">
    <property type="entry name" value="TONB_DEPENDENT_REC_3"/>
    <property type="match status" value="1"/>
</dbReference>
<dbReference type="EMBL" id="SPVF01000271">
    <property type="protein sequence ID" value="TFW10747.1"/>
    <property type="molecule type" value="Genomic_DNA"/>
</dbReference>
<evidence type="ECO:0000259" key="18">
    <source>
        <dbReference type="Pfam" id="PF07715"/>
    </source>
</evidence>
<evidence type="ECO:0000256" key="15">
    <source>
        <dbReference type="RuleBase" id="RU003357"/>
    </source>
</evidence>
<comment type="subcellular location">
    <subcellularLocation>
        <location evidence="1 14">Cell outer membrane</location>
        <topology evidence="1 14">Multi-pass membrane protein</topology>
    </subcellularLocation>
</comment>
<evidence type="ECO:0000256" key="9">
    <source>
        <dbReference type="ARBA" id="ARBA00023065"/>
    </source>
</evidence>
<evidence type="ECO:0000256" key="14">
    <source>
        <dbReference type="PROSITE-ProRule" id="PRU01360"/>
    </source>
</evidence>
<keyword evidence="5" id="KW-0410">Iron transport</keyword>
<dbReference type="InterPro" id="IPR012910">
    <property type="entry name" value="Plug_dom"/>
</dbReference>
<keyword evidence="13 14" id="KW-0998">Cell outer membrane</keyword>
<dbReference type="Pfam" id="PF07715">
    <property type="entry name" value="Plug"/>
    <property type="match status" value="1"/>
</dbReference>
<feature type="domain" description="TonB-dependent receptor-like beta-barrel" evidence="17">
    <location>
        <begin position="225"/>
        <end position="649"/>
    </location>
</feature>
<evidence type="ECO:0000313" key="20">
    <source>
        <dbReference type="Proteomes" id="UP000298438"/>
    </source>
</evidence>
<proteinExistence type="inferred from homology"/>
<evidence type="ECO:0000256" key="2">
    <source>
        <dbReference type="ARBA" id="ARBA00009810"/>
    </source>
</evidence>
<keyword evidence="8" id="KW-0408">Iron</keyword>
<dbReference type="PANTHER" id="PTHR32552:SF68">
    <property type="entry name" value="FERRICHROME OUTER MEMBRANE TRANSPORTER_PHAGE RECEPTOR"/>
    <property type="match status" value="1"/>
</dbReference>
<dbReference type="InterPro" id="IPR037066">
    <property type="entry name" value="Plug_dom_sf"/>
</dbReference>
<dbReference type="AlphaFoldDB" id="A0A4Y9RN86"/>
<keyword evidence="9" id="KW-0406">Ion transport</keyword>
<dbReference type="Proteomes" id="UP000298438">
    <property type="component" value="Unassembled WGS sequence"/>
</dbReference>
<evidence type="ECO:0000259" key="17">
    <source>
        <dbReference type="Pfam" id="PF00593"/>
    </source>
</evidence>